<feature type="non-terminal residue" evidence="12">
    <location>
        <position position="801"/>
    </location>
</feature>
<keyword evidence="4 9" id="KW-0067">ATP-binding</keyword>
<feature type="domain" description="UvrD-like helicase C-terminal" evidence="11">
    <location>
        <begin position="419"/>
        <end position="710"/>
    </location>
</feature>
<keyword evidence="2 9" id="KW-0378">Hydrolase</keyword>
<dbReference type="GO" id="GO:0005524">
    <property type="term" value="F:ATP binding"/>
    <property type="evidence" value="ECO:0007669"/>
    <property type="project" value="UniProtKB-UniRule"/>
</dbReference>
<evidence type="ECO:0000259" key="10">
    <source>
        <dbReference type="PROSITE" id="PS51198"/>
    </source>
</evidence>
<evidence type="ECO:0000256" key="1">
    <source>
        <dbReference type="ARBA" id="ARBA00022741"/>
    </source>
</evidence>
<feature type="domain" description="UvrD-like helicase ATP-binding" evidence="10">
    <location>
        <begin position="1"/>
        <end position="408"/>
    </location>
</feature>
<comment type="catalytic activity">
    <reaction evidence="6">
        <text>Couples ATP hydrolysis with the unwinding of duplex DNA by translocating in the 3'-5' direction.</text>
        <dbReference type="EC" id="5.6.2.4"/>
    </reaction>
</comment>
<evidence type="ECO:0000313" key="12">
    <source>
        <dbReference type="EMBL" id="HHJ51874.1"/>
    </source>
</evidence>
<comment type="catalytic activity">
    <reaction evidence="8">
        <text>ATP + H2O = ADP + phosphate + H(+)</text>
        <dbReference type="Rhea" id="RHEA:13065"/>
        <dbReference type="ChEBI" id="CHEBI:15377"/>
        <dbReference type="ChEBI" id="CHEBI:15378"/>
        <dbReference type="ChEBI" id="CHEBI:30616"/>
        <dbReference type="ChEBI" id="CHEBI:43474"/>
        <dbReference type="ChEBI" id="CHEBI:456216"/>
        <dbReference type="EC" id="5.6.2.4"/>
    </reaction>
</comment>
<keyword evidence="5" id="KW-0413">Isomerase</keyword>
<evidence type="ECO:0000259" key="11">
    <source>
        <dbReference type="PROSITE" id="PS51217"/>
    </source>
</evidence>
<dbReference type="Gene3D" id="1.10.486.10">
    <property type="entry name" value="PCRA, domain 4"/>
    <property type="match status" value="1"/>
</dbReference>
<dbReference type="GO" id="GO:0000725">
    <property type="term" value="P:recombinational repair"/>
    <property type="evidence" value="ECO:0007669"/>
    <property type="project" value="TreeGrafter"/>
</dbReference>
<evidence type="ECO:0000256" key="7">
    <source>
        <dbReference type="ARBA" id="ARBA00034808"/>
    </source>
</evidence>
<dbReference type="PROSITE" id="PS51217">
    <property type="entry name" value="UVRD_HELICASE_CTER"/>
    <property type="match status" value="1"/>
</dbReference>
<dbReference type="EC" id="5.6.2.4" evidence="7"/>
<dbReference type="Pfam" id="PF00580">
    <property type="entry name" value="UvrD-helicase"/>
    <property type="match status" value="1"/>
</dbReference>
<evidence type="ECO:0000256" key="5">
    <source>
        <dbReference type="ARBA" id="ARBA00023235"/>
    </source>
</evidence>
<dbReference type="PROSITE" id="PS51198">
    <property type="entry name" value="UVRD_HELICASE_ATP_BIND"/>
    <property type="match status" value="1"/>
</dbReference>
<evidence type="ECO:0000256" key="6">
    <source>
        <dbReference type="ARBA" id="ARBA00034617"/>
    </source>
</evidence>
<dbReference type="InterPro" id="IPR000212">
    <property type="entry name" value="DNA_helicase_UvrD/REP"/>
</dbReference>
<dbReference type="SUPFAM" id="SSF52540">
    <property type="entry name" value="P-loop containing nucleoside triphosphate hydrolases"/>
    <property type="match status" value="1"/>
</dbReference>
<gene>
    <name evidence="12" type="ORF">ENJ89_01655</name>
</gene>
<dbReference type="PANTHER" id="PTHR11070">
    <property type="entry name" value="UVRD / RECB / PCRA DNA HELICASE FAMILY MEMBER"/>
    <property type="match status" value="1"/>
</dbReference>
<reference evidence="12" key="1">
    <citation type="journal article" date="2020" name="mSystems">
        <title>Genome- and Community-Level Interaction Insights into Carbon Utilization and Element Cycling Functions of Hydrothermarchaeota in Hydrothermal Sediment.</title>
        <authorList>
            <person name="Zhou Z."/>
            <person name="Liu Y."/>
            <person name="Xu W."/>
            <person name="Pan J."/>
            <person name="Luo Z.H."/>
            <person name="Li M."/>
        </authorList>
    </citation>
    <scope>NUCLEOTIDE SEQUENCE [LARGE SCALE GENOMIC DNA]</scope>
    <source>
        <strain evidence="12">HyVt-527</strain>
    </source>
</reference>
<name>A0A7V5PML6_CALAY</name>
<feature type="non-terminal residue" evidence="12">
    <location>
        <position position="1"/>
    </location>
</feature>
<sequence>ERVAEKVTELLRQSEDPARAARLRRIRDQLNSAAISTFHSFCARVLREFPVQAGLPPEFTEMDEIRSYILRQEAIDRAIQSLDDDDSQNWIALFSHLSLFRVTNMLNVALEESYEMEKVERLFSDLSKETFLNFLHQQWFRLIEPYLAQLDRNDFDRLVDRVVSMIPPDWQWHKEKAQKVFERLKTYRESRAQPPDSPQALTALMEVVSVLTTQKNGFAYKNLAYLGAAKSWPAACKNPLVALSELSAAVAAPLVSRGLLFGLTPKDDEWYEVFNIFLALYRKTAAIYRQLKQSESGVDFNDLQLLTLKLLESHDEIRRELSRRFDYIMVDEFQDTDELQWQIVKKIAGDARDKLFVVGDPKQSIYGFRNADIRVFKKVKQEFARQAGVNELKDYDGNVVFTESFRFLPLVNRFVNRVFSRILTEEEADPYRVGYHALETRRDLPGKGHVEVTVLDETQREAEYVAWQIERLIAERQTCYEWQGQEVERPLEYGDMAILLRRRNELLEVEQALRDRGIPFKTAGGIGFWQRQEIYDIYHLLRFIQNPQDDFALLAVLRAGFFVLSDEWLFFLADQPGSHYLDKMRHALQESPPWLEAAARQELTAAYELLNRWRKLYDRIPLEDLLRDVMAESHYTDILASQLNGEQAVANVEKLILQAHHFDETGSGGLAGFLSHLTDLIEEEMREGEAQVAIEDRTTVKIMTIHGAKGLQFPVVFLPFLNTKVGGKSTGVHMDGELGMAAAFESAHDEKQDALLLRLLKDRQRRKDLAEARRLFYVGVTRASNYLFLSAQLEQEKSPPE</sequence>
<dbReference type="Pfam" id="PF13361">
    <property type="entry name" value="UvrD_C"/>
    <property type="match status" value="1"/>
</dbReference>
<dbReference type="GO" id="GO:0043138">
    <property type="term" value="F:3'-5' DNA helicase activity"/>
    <property type="evidence" value="ECO:0007669"/>
    <property type="project" value="UniProtKB-EC"/>
</dbReference>
<dbReference type="InterPro" id="IPR027417">
    <property type="entry name" value="P-loop_NTPase"/>
</dbReference>
<proteinExistence type="predicted"/>
<dbReference type="PANTHER" id="PTHR11070:SF67">
    <property type="entry name" value="DNA 3'-5' HELICASE"/>
    <property type="match status" value="1"/>
</dbReference>
<comment type="caution">
    <text evidence="12">The sequence shown here is derived from an EMBL/GenBank/DDBJ whole genome shotgun (WGS) entry which is preliminary data.</text>
</comment>
<dbReference type="Proteomes" id="UP000886124">
    <property type="component" value="Unassembled WGS sequence"/>
</dbReference>
<keyword evidence="1 9" id="KW-0547">Nucleotide-binding</keyword>
<evidence type="ECO:0000256" key="2">
    <source>
        <dbReference type="ARBA" id="ARBA00022801"/>
    </source>
</evidence>
<keyword evidence="3 9" id="KW-0347">Helicase</keyword>
<evidence type="ECO:0000256" key="9">
    <source>
        <dbReference type="PROSITE-ProRule" id="PRU00560"/>
    </source>
</evidence>
<dbReference type="GO" id="GO:0005829">
    <property type="term" value="C:cytosol"/>
    <property type="evidence" value="ECO:0007669"/>
    <property type="project" value="TreeGrafter"/>
</dbReference>
<dbReference type="GO" id="GO:0016787">
    <property type="term" value="F:hydrolase activity"/>
    <property type="evidence" value="ECO:0007669"/>
    <property type="project" value="UniProtKB-UniRule"/>
</dbReference>
<evidence type="ECO:0000256" key="3">
    <source>
        <dbReference type="ARBA" id="ARBA00022806"/>
    </source>
</evidence>
<dbReference type="GO" id="GO:0003677">
    <property type="term" value="F:DNA binding"/>
    <property type="evidence" value="ECO:0007669"/>
    <property type="project" value="InterPro"/>
</dbReference>
<dbReference type="InterPro" id="IPR014017">
    <property type="entry name" value="DNA_helicase_UvrD-like_C"/>
</dbReference>
<protein>
    <recommendedName>
        <fullName evidence="7">DNA 3'-5' helicase</fullName>
        <ecNumber evidence="7">5.6.2.4</ecNumber>
    </recommendedName>
</protein>
<dbReference type="EMBL" id="DROD01000118">
    <property type="protein sequence ID" value="HHJ51874.1"/>
    <property type="molecule type" value="Genomic_DNA"/>
</dbReference>
<evidence type="ECO:0000256" key="8">
    <source>
        <dbReference type="ARBA" id="ARBA00048988"/>
    </source>
</evidence>
<evidence type="ECO:0000256" key="4">
    <source>
        <dbReference type="ARBA" id="ARBA00022840"/>
    </source>
</evidence>
<dbReference type="AlphaFoldDB" id="A0A7V5PML6"/>
<dbReference type="Gene3D" id="3.40.50.300">
    <property type="entry name" value="P-loop containing nucleotide triphosphate hydrolases"/>
    <property type="match status" value="4"/>
</dbReference>
<comment type="caution">
    <text evidence="9">Lacks conserved residue(s) required for the propagation of feature annotation.</text>
</comment>
<accession>A0A7V5PML6</accession>
<dbReference type="InterPro" id="IPR014016">
    <property type="entry name" value="UvrD-like_ATP-bd"/>
</dbReference>
<organism evidence="12">
    <name type="scientific">Caldithrix abyssi</name>
    <dbReference type="NCBI Taxonomy" id="187145"/>
    <lineage>
        <taxon>Bacteria</taxon>
        <taxon>Pseudomonadati</taxon>
        <taxon>Calditrichota</taxon>
        <taxon>Calditrichia</taxon>
        <taxon>Calditrichales</taxon>
        <taxon>Calditrichaceae</taxon>
        <taxon>Caldithrix</taxon>
    </lineage>
</organism>